<dbReference type="AlphaFoldDB" id="M2QQK7"/>
<name>M2QQK7_CERS8</name>
<dbReference type="STRING" id="914234.M2QQK7"/>
<feature type="region of interest" description="Disordered" evidence="1">
    <location>
        <begin position="94"/>
        <end position="137"/>
    </location>
</feature>
<gene>
    <name evidence="3" type="ORF">CERSUDRAFT_97700</name>
</gene>
<feature type="compositionally biased region" description="Polar residues" evidence="1">
    <location>
        <begin position="95"/>
        <end position="110"/>
    </location>
</feature>
<evidence type="ECO:0000313" key="4">
    <source>
        <dbReference type="Proteomes" id="UP000016930"/>
    </source>
</evidence>
<dbReference type="OrthoDB" id="3268553at2759"/>
<reference evidence="3 4" key="1">
    <citation type="journal article" date="2012" name="Proc. Natl. Acad. Sci. U.S.A.">
        <title>Comparative genomics of Ceriporiopsis subvermispora and Phanerochaete chrysosporium provide insight into selective ligninolysis.</title>
        <authorList>
            <person name="Fernandez-Fueyo E."/>
            <person name="Ruiz-Duenas F.J."/>
            <person name="Ferreira P."/>
            <person name="Floudas D."/>
            <person name="Hibbett D.S."/>
            <person name="Canessa P."/>
            <person name="Larrondo L.F."/>
            <person name="James T.Y."/>
            <person name="Seelenfreund D."/>
            <person name="Lobos S."/>
            <person name="Polanco R."/>
            <person name="Tello M."/>
            <person name="Honda Y."/>
            <person name="Watanabe T."/>
            <person name="Watanabe T."/>
            <person name="Ryu J.S."/>
            <person name="Kubicek C.P."/>
            <person name="Schmoll M."/>
            <person name="Gaskell J."/>
            <person name="Hammel K.E."/>
            <person name="St John F.J."/>
            <person name="Vanden Wymelenberg A."/>
            <person name="Sabat G."/>
            <person name="Splinter BonDurant S."/>
            <person name="Syed K."/>
            <person name="Yadav J.S."/>
            <person name="Doddapaneni H."/>
            <person name="Subramanian V."/>
            <person name="Lavin J.L."/>
            <person name="Oguiza J.A."/>
            <person name="Perez G."/>
            <person name="Pisabarro A.G."/>
            <person name="Ramirez L."/>
            <person name="Santoyo F."/>
            <person name="Master E."/>
            <person name="Coutinho P.M."/>
            <person name="Henrissat B."/>
            <person name="Lombard V."/>
            <person name="Magnuson J.K."/>
            <person name="Kuees U."/>
            <person name="Hori C."/>
            <person name="Igarashi K."/>
            <person name="Samejima M."/>
            <person name="Held B.W."/>
            <person name="Barry K.W."/>
            <person name="LaButti K.M."/>
            <person name="Lapidus A."/>
            <person name="Lindquist E.A."/>
            <person name="Lucas S.M."/>
            <person name="Riley R."/>
            <person name="Salamov A.A."/>
            <person name="Hoffmeister D."/>
            <person name="Schwenk D."/>
            <person name="Hadar Y."/>
            <person name="Yarden O."/>
            <person name="de Vries R.P."/>
            <person name="Wiebenga A."/>
            <person name="Stenlid J."/>
            <person name="Eastwood D."/>
            <person name="Grigoriev I.V."/>
            <person name="Berka R.M."/>
            <person name="Blanchette R.A."/>
            <person name="Kersten P."/>
            <person name="Martinez A.T."/>
            <person name="Vicuna R."/>
            <person name="Cullen D."/>
        </authorList>
    </citation>
    <scope>NUCLEOTIDE SEQUENCE [LARGE SCALE GENOMIC DNA]</scope>
    <source>
        <strain evidence="3 4">B</strain>
    </source>
</reference>
<dbReference type="EMBL" id="KB445803">
    <property type="protein sequence ID" value="EMD34440.1"/>
    <property type="molecule type" value="Genomic_DNA"/>
</dbReference>
<dbReference type="InterPro" id="IPR045341">
    <property type="entry name" value="DUF6532"/>
</dbReference>
<protein>
    <recommendedName>
        <fullName evidence="2">DUF6532 domain-containing protein</fullName>
    </recommendedName>
</protein>
<keyword evidence="4" id="KW-1185">Reference proteome</keyword>
<evidence type="ECO:0000259" key="2">
    <source>
        <dbReference type="Pfam" id="PF20149"/>
    </source>
</evidence>
<evidence type="ECO:0000256" key="1">
    <source>
        <dbReference type="SAM" id="MobiDB-lite"/>
    </source>
</evidence>
<evidence type="ECO:0000313" key="3">
    <source>
        <dbReference type="EMBL" id="EMD34440.1"/>
    </source>
</evidence>
<dbReference type="HOGENOM" id="CLU_035507_0_0_1"/>
<sequence>MPAPHLVPLAITVMASTPFNGYYQHPAEGAGGDGDAEDESSITDDTAAVTASLIGSGNMFQSMRATLTMQNNGTMTRGQPLGSQGMGGIVRKRTNTSCSVSASPTDSASIPTDKFSSDDESDGSMVEARPRKKGRDRSARGLANYRIEIINVVYKHFKLLIATSSAWLTDDKKDLFVIESWQVTCEEGDWDITWDSRLRINNKERRLICDHECQVCGDMKKAAKSFLPARYGFRPAQNTDPEISEIKEHNRRVVALLLNKIAFAHPEPGNQADFCWNPIIADMISRVFFKQTRNNCTTNLGIKYAEYFEDAMPLPTIVLALTAKEGIEESIHFTETPYRKHYESYIKTLQTWEDYTAKKSSNAFKTLQQDLLRTCRVNAGTSDAMQAESDGAGLAAVESLLGEEDFAQWT</sequence>
<dbReference type="Proteomes" id="UP000016930">
    <property type="component" value="Unassembled WGS sequence"/>
</dbReference>
<proteinExistence type="predicted"/>
<organism evidence="3 4">
    <name type="scientific">Ceriporiopsis subvermispora (strain B)</name>
    <name type="common">White-rot fungus</name>
    <name type="synonym">Gelatoporia subvermispora</name>
    <dbReference type="NCBI Taxonomy" id="914234"/>
    <lineage>
        <taxon>Eukaryota</taxon>
        <taxon>Fungi</taxon>
        <taxon>Dikarya</taxon>
        <taxon>Basidiomycota</taxon>
        <taxon>Agaricomycotina</taxon>
        <taxon>Agaricomycetes</taxon>
        <taxon>Polyporales</taxon>
        <taxon>Gelatoporiaceae</taxon>
        <taxon>Gelatoporia</taxon>
    </lineage>
</organism>
<accession>M2QQK7</accession>
<feature type="domain" description="DUF6532" evidence="2">
    <location>
        <begin position="154"/>
        <end position="352"/>
    </location>
</feature>
<dbReference type="Pfam" id="PF20149">
    <property type="entry name" value="DUF6532"/>
    <property type="match status" value="1"/>
</dbReference>